<comment type="catalytic activity">
    <reaction evidence="4">
        <text>beta-D-fructose 1,6-bisphosphate + H2O = beta-D-fructose 6-phosphate + phosphate</text>
        <dbReference type="Rhea" id="RHEA:11064"/>
        <dbReference type="ChEBI" id="CHEBI:15377"/>
        <dbReference type="ChEBI" id="CHEBI:32966"/>
        <dbReference type="ChEBI" id="CHEBI:43474"/>
        <dbReference type="ChEBI" id="CHEBI:57634"/>
        <dbReference type="EC" id="3.1.3.11"/>
    </reaction>
</comment>
<evidence type="ECO:0000256" key="4">
    <source>
        <dbReference type="HAMAP-Rule" id="MF_01854"/>
    </source>
</evidence>
<evidence type="ECO:0000256" key="3">
    <source>
        <dbReference type="ARBA" id="ARBA00023277"/>
    </source>
</evidence>
<dbReference type="HAMAP" id="MF_01854">
    <property type="entry name" value="FBPase_class3"/>
    <property type="match status" value="1"/>
</dbReference>
<dbReference type="Proteomes" id="UP000541425">
    <property type="component" value="Unassembled WGS sequence"/>
</dbReference>
<comment type="caution">
    <text evidence="5">The sequence shown here is derived from an EMBL/GenBank/DDBJ whole genome shotgun (WGS) entry which is preliminary data.</text>
</comment>
<dbReference type="GO" id="GO:0042132">
    <property type="term" value="F:fructose 1,6-bisphosphate 1-phosphatase activity"/>
    <property type="evidence" value="ECO:0007669"/>
    <property type="project" value="UniProtKB-UniRule"/>
</dbReference>
<keyword evidence="3 4" id="KW-0119">Carbohydrate metabolism</keyword>
<name>A0A7W5UKF8_9BACT</name>
<evidence type="ECO:0000256" key="1">
    <source>
        <dbReference type="ARBA" id="ARBA00022801"/>
    </source>
</evidence>
<evidence type="ECO:0000256" key="2">
    <source>
        <dbReference type="ARBA" id="ARBA00023211"/>
    </source>
</evidence>
<dbReference type="AlphaFoldDB" id="A0A7W5UKF8"/>
<gene>
    <name evidence="4" type="primary">fbp</name>
    <name evidence="5" type="ORF">FHS60_002066</name>
</gene>
<dbReference type="RefSeq" id="WP_009346671.1">
    <property type="nucleotide sequence ID" value="NZ_JACICA010000016.1"/>
</dbReference>
<dbReference type="PIRSF" id="PIRSF000906">
    <property type="entry name" value="FBPtase_Bacill"/>
    <property type="match status" value="1"/>
</dbReference>
<dbReference type="EC" id="3.1.3.11" evidence="4"/>
<comment type="cofactor">
    <cofactor evidence="4">
        <name>Mn(2+)</name>
        <dbReference type="ChEBI" id="CHEBI:29035"/>
    </cofactor>
</comment>
<dbReference type="SUPFAM" id="SSF56300">
    <property type="entry name" value="Metallo-dependent phosphatases"/>
    <property type="match status" value="1"/>
</dbReference>
<keyword evidence="2 4" id="KW-0464">Manganese</keyword>
<comment type="similarity">
    <text evidence="4">Belongs to the FBPase class 3 family.</text>
</comment>
<evidence type="ECO:0000313" key="5">
    <source>
        <dbReference type="EMBL" id="MBB3703575.1"/>
    </source>
</evidence>
<comment type="pathway">
    <text evidence="4">Carbohydrate biosynthesis; gluconeogenesis.</text>
</comment>
<organism evidence="5 6">
    <name type="scientific">Alloprevotella rava</name>
    <dbReference type="NCBI Taxonomy" id="671218"/>
    <lineage>
        <taxon>Bacteria</taxon>
        <taxon>Pseudomonadati</taxon>
        <taxon>Bacteroidota</taxon>
        <taxon>Bacteroidia</taxon>
        <taxon>Bacteroidales</taxon>
        <taxon>Prevotellaceae</taxon>
        <taxon>Alloprevotella</taxon>
    </lineage>
</organism>
<dbReference type="Pfam" id="PF06874">
    <property type="entry name" value="FBPase_2"/>
    <property type="match status" value="1"/>
</dbReference>
<dbReference type="InterPro" id="IPR029052">
    <property type="entry name" value="Metallo-depent_PP-like"/>
</dbReference>
<evidence type="ECO:0000313" key="6">
    <source>
        <dbReference type="Proteomes" id="UP000541425"/>
    </source>
</evidence>
<dbReference type="GO" id="GO:0006094">
    <property type="term" value="P:gluconeogenesis"/>
    <property type="evidence" value="ECO:0007669"/>
    <property type="project" value="UniProtKB-UniRule"/>
</dbReference>
<dbReference type="InterPro" id="IPR009164">
    <property type="entry name" value="FBPtase_class3"/>
</dbReference>
<dbReference type="EMBL" id="JACICA010000016">
    <property type="protein sequence ID" value="MBB3703575.1"/>
    <property type="molecule type" value="Genomic_DNA"/>
</dbReference>
<reference evidence="5 6" key="1">
    <citation type="submission" date="2020-08" db="EMBL/GenBank/DDBJ databases">
        <title>Genomic Encyclopedia of Type Strains, Phase IV (KMG-IV): sequencing the most valuable type-strain genomes for metagenomic binning, comparative biology and taxonomic classification.</title>
        <authorList>
            <person name="Goeker M."/>
        </authorList>
    </citation>
    <scope>NUCLEOTIDE SEQUENCE [LARGE SCALE GENOMIC DNA]</scope>
    <source>
        <strain evidence="5 6">DSM 22548</strain>
    </source>
</reference>
<proteinExistence type="inferred from homology"/>
<protein>
    <recommendedName>
        <fullName evidence="4">Fructose-1,6-bisphosphatase class 3</fullName>
        <shortName evidence="4">FBPase class 3</shortName>
        <ecNumber evidence="4">3.1.3.11</ecNumber>
    </recommendedName>
    <alternativeName>
        <fullName evidence="4">D-fructose-1,6-bisphosphate 1-phosphohydrolase class 3</fullName>
    </alternativeName>
</protein>
<keyword evidence="1 4" id="KW-0378">Hydrolase</keyword>
<accession>A0A7W5UKF8</accession>
<sequence>MTHPNLKSVLDSERYLRLLARDFPTISSVTTEIINLEAILHLPKPTEHFMADLHGENEAFQHVLRNASGNIKRKVQELFSNSLRDKDMTDLCTLIYYPEQKLELVKQTDKNIKDYYQTTLNQLIAVCRRVSSKYTRSKVRKSLPSEFTYIIEELLHESTEDHNKEAYVNVIIQTIIGTKRADQFIIALCYLIQRMAVDQLHLLGDIFDRGPGAHLILNTLENYHHWDIQWGNHDILWMGAAAGNPVCVASVLRLSLRYANMQTLEEGYAINLLPLSTFAMETYSEDPCEIFIPKLEDTGRNLSEKEIHLLAQMHKAIAIIQFKLEGQLYEKYPEWEMKDRGVLAGIHDKKVSLYGKDYGLLDSFFPTLDELNPFMLTEEESWVVERLVHSFVISDKLQRHVQCLLSHGSMWGVYNSNLLFHASVPLNSDGSLRKVKVCENEVGGQELMTLVEQEIRAAFDDGLDAAERQQACDYFWYLWCGPNSPLFDKSKMATFERYFVAEKETHEEEKGFYYHLREQADVCDNLMDAFGVIGKHRHIINGHVPVKVGSGENPIKAEGRLMVIDGGFAKAYHHTTGIAGYTLVYHSRGFQLVQHAPFKSTEDAIANGTDIKSTMQIVEMMGHREMVSDTDKGEELRGQIVDLEKLLIAYRRGIIKEKEL</sequence>
<dbReference type="UniPathway" id="UPA00138"/>